<evidence type="ECO:0000313" key="2">
    <source>
        <dbReference type="Proteomes" id="UP001595615"/>
    </source>
</evidence>
<dbReference type="SUPFAM" id="SSF53335">
    <property type="entry name" value="S-adenosyl-L-methionine-dependent methyltransferases"/>
    <property type="match status" value="1"/>
</dbReference>
<dbReference type="EC" id="2.1.1.-" evidence="1"/>
<dbReference type="Proteomes" id="UP001595615">
    <property type="component" value="Unassembled WGS sequence"/>
</dbReference>
<protein>
    <submittedName>
        <fullName evidence="1">Class I SAM-dependent methyltransferase</fullName>
        <ecNumber evidence="1">2.1.1.-</ecNumber>
    </submittedName>
</protein>
<organism evidence="1 2">
    <name type="scientific">Sphingoaurantiacus capsulatus</name>
    <dbReference type="NCBI Taxonomy" id="1771310"/>
    <lineage>
        <taxon>Bacteria</taxon>
        <taxon>Pseudomonadati</taxon>
        <taxon>Pseudomonadota</taxon>
        <taxon>Alphaproteobacteria</taxon>
        <taxon>Sphingomonadales</taxon>
        <taxon>Sphingosinicellaceae</taxon>
        <taxon>Sphingoaurantiacus</taxon>
    </lineage>
</organism>
<reference evidence="2" key="1">
    <citation type="journal article" date="2019" name="Int. J. Syst. Evol. Microbiol.">
        <title>The Global Catalogue of Microorganisms (GCM) 10K type strain sequencing project: providing services to taxonomists for standard genome sequencing and annotation.</title>
        <authorList>
            <consortium name="The Broad Institute Genomics Platform"/>
            <consortium name="The Broad Institute Genome Sequencing Center for Infectious Disease"/>
            <person name="Wu L."/>
            <person name="Ma J."/>
        </authorList>
    </citation>
    <scope>NUCLEOTIDE SEQUENCE [LARGE SCALE GENOMIC DNA]</scope>
    <source>
        <strain evidence="2">KCTC 42644</strain>
    </source>
</reference>
<keyword evidence="1" id="KW-0808">Transferase</keyword>
<evidence type="ECO:0000313" key="1">
    <source>
        <dbReference type="EMBL" id="MFC3711161.1"/>
    </source>
</evidence>
<dbReference type="CDD" id="cd02440">
    <property type="entry name" value="AdoMet_MTases"/>
    <property type="match status" value="1"/>
</dbReference>
<dbReference type="RefSeq" id="WP_380855533.1">
    <property type="nucleotide sequence ID" value="NZ_JBHRXV010000001.1"/>
</dbReference>
<dbReference type="InterPro" id="IPR029063">
    <property type="entry name" value="SAM-dependent_MTases_sf"/>
</dbReference>
<keyword evidence="1" id="KW-0489">Methyltransferase</keyword>
<dbReference type="Gene3D" id="3.40.50.150">
    <property type="entry name" value="Vaccinia Virus protein VP39"/>
    <property type="match status" value="1"/>
</dbReference>
<accession>A0ABV7X5Q5</accession>
<dbReference type="EMBL" id="JBHRXV010000001">
    <property type="protein sequence ID" value="MFC3711161.1"/>
    <property type="molecule type" value="Genomic_DNA"/>
</dbReference>
<dbReference type="GO" id="GO:0032259">
    <property type="term" value="P:methylation"/>
    <property type="evidence" value="ECO:0007669"/>
    <property type="project" value="UniProtKB-KW"/>
</dbReference>
<name>A0ABV7X5Q5_9SPHN</name>
<keyword evidence="2" id="KW-1185">Reference proteome</keyword>
<dbReference type="GO" id="GO:0008168">
    <property type="term" value="F:methyltransferase activity"/>
    <property type="evidence" value="ECO:0007669"/>
    <property type="project" value="UniProtKB-KW"/>
</dbReference>
<comment type="caution">
    <text evidence="1">The sequence shown here is derived from an EMBL/GenBank/DDBJ whole genome shotgun (WGS) entry which is preliminary data.</text>
</comment>
<sequence>MPDFAAPLGANDAGCPAPIDQSRRAYAEGWAINAAHYERQGLYAQLAERLGPQPRLLDLGCGLGHGLAALRADAWIGVDENPYALAAAADRLGVSASLIQSDLLRPDPALNALGSFDAVTLWFPGTHPARVQDPVVRAHGLTEDARYVVAMQLIALRLAAVRLREGGVVQIVDRAAEDDPAVVAAAYRENLRAMAAGLPLALTEVAVIPYTEPAAGIAVGSARLDRRSRPTWAVSLLLQKGKPRRVATAG</sequence>
<gene>
    <name evidence="1" type="ORF">ACFOMD_01170</name>
</gene>
<proteinExistence type="predicted"/>